<name>A0A1I3GLB5_9GAMM</name>
<dbReference type="AlphaFoldDB" id="A0A1I3GLB5"/>
<keyword evidence="1" id="KW-0805">Transcription regulation</keyword>
<dbReference type="InterPro" id="IPR036390">
    <property type="entry name" value="WH_DNA-bd_sf"/>
</dbReference>
<dbReference type="RefSeq" id="WP_092850693.1">
    <property type="nucleotide sequence ID" value="NZ_FOPY01000034.1"/>
</dbReference>
<dbReference type="InterPro" id="IPR028978">
    <property type="entry name" value="Chorismate_lyase_/UTRA_dom_sf"/>
</dbReference>
<keyword evidence="6" id="KW-1185">Reference proteome</keyword>
<dbReference type="Pfam" id="PF00392">
    <property type="entry name" value="GntR"/>
    <property type="match status" value="1"/>
</dbReference>
<sequence length="263" mass="30522">MQGIDQNDCDEFVRRFWPANESLPKHEKLRKAMTTAIIQGFWRPGARLATESEWVKATPCGLATVQRAFRALVADGLVHRRRGSGTVVARFSRPLAQGPWHMRFLRQIEDELEYLPVSTRVLNRNVTREPGPWTGTLNGDEHALVKIERIMDIDEAFSVYNVFYAQADRFPELVDQPVSELHGTNIKKFISQRYHMSVHKVRHKMRFEVVPKWVTDNCEWPDSAYAVILNVVAYSFEGEAMYYQDFYIPPNNLTLDLGTHRWV</sequence>
<dbReference type="GO" id="GO:0045892">
    <property type="term" value="P:negative regulation of DNA-templated transcription"/>
    <property type="evidence" value="ECO:0007669"/>
    <property type="project" value="TreeGrafter"/>
</dbReference>
<dbReference type="InterPro" id="IPR050679">
    <property type="entry name" value="Bact_HTH_transcr_reg"/>
</dbReference>
<dbReference type="CDD" id="cd07377">
    <property type="entry name" value="WHTH_GntR"/>
    <property type="match status" value="1"/>
</dbReference>
<dbReference type="GO" id="GO:0003677">
    <property type="term" value="F:DNA binding"/>
    <property type="evidence" value="ECO:0007669"/>
    <property type="project" value="UniProtKB-KW"/>
</dbReference>
<evidence type="ECO:0000256" key="3">
    <source>
        <dbReference type="ARBA" id="ARBA00023163"/>
    </source>
</evidence>
<dbReference type="InterPro" id="IPR036388">
    <property type="entry name" value="WH-like_DNA-bd_sf"/>
</dbReference>
<proteinExistence type="predicted"/>
<evidence type="ECO:0000256" key="1">
    <source>
        <dbReference type="ARBA" id="ARBA00023015"/>
    </source>
</evidence>
<dbReference type="EMBL" id="FOPY01000034">
    <property type="protein sequence ID" value="SFI24253.1"/>
    <property type="molecule type" value="Genomic_DNA"/>
</dbReference>
<dbReference type="SMART" id="SM00345">
    <property type="entry name" value="HTH_GNTR"/>
    <property type="match status" value="1"/>
</dbReference>
<reference evidence="5 6" key="1">
    <citation type="submission" date="2016-10" db="EMBL/GenBank/DDBJ databases">
        <authorList>
            <person name="de Groot N.N."/>
        </authorList>
    </citation>
    <scope>NUCLEOTIDE SEQUENCE [LARGE SCALE GENOMIC DNA]</scope>
    <source>
        <strain evidence="5 6">CGMCC 1.6848</strain>
    </source>
</reference>
<dbReference type="InterPro" id="IPR011663">
    <property type="entry name" value="UTRA"/>
</dbReference>
<dbReference type="GO" id="GO:0003700">
    <property type="term" value="F:DNA-binding transcription factor activity"/>
    <property type="evidence" value="ECO:0007669"/>
    <property type="project" value="InterPro"/>
</dbReference>
<dbReference type="InterPro" id="IPR000524">
    <property type="entry name" value="Tscrpt_reg_HTH_GntR"/>
</dbReference>
<dbReference type="STRING" id="442341.SAMN04487959_13412"/>
<dbReference type="Gene3D" id="3.40.1410.10">
    <property type="entry name" value="Chorismate lyase-like"/>
    <property type="match status" value="1"/>
</dbReference>
<dbReference type="PROSITE" id="PS50949">
    <property type="entry name" value="HTH_GNTR"/>
    <property type="match status" value="1"/>
</dbReference>
<evidence type="ECO:0000256" key="2">
    <source>
        <dbReference type="ARBA" id="ARBA00023125"/>
    </source>
</evidence>
<dbReference type="Gene3D" id="1.10.10.10">
    <property type="entry name" value="Winged helix-like DNA-binding domain superfamily/Winged helix DNA-binding domain"/>
    <property type="match status" value="1"/>
</dbReference>
<gene>
    <name evidence="5" type="ORF">SAMN04487959_13412</name>
</gene>
<evidence type="ECO:0000313" key="5">
    <source>
        <dbReference type="EMBL" id="SFI24253.1"/>
    </source>
</evidence>
<dbReference type="SUPFAM" id="SSF46785">
    <property type="entry name" value="Winged helix' DNA-binding domain"/>
    <property type="match status" value="1"/>
</dbReference>
<feature type="domain" description="HTH gntR-type" evidence="4">
    <location>
        <begin position="23"/>
        <end position="91"/>
    </location>
</feature>
<dbReference type="Proteomes" id="UP000199040">
    <property type="component" value="Unassembled WGS sequence"/>
</dbReference>
<organism evidence="5 6">
    <name type="scientific">Modicisalibacter xianhensis</name>
    <dbReference type="NCBI Taxonomy" id="442341"/>
    <lineage>
        <taxon>Bacteria</taxon>
        <taxon>Pseudomonadati</taxon>
        <taxon>Pseudomonadota</taxon>
        <taxon>Gammaproteobacteria</taxon>
        <taxon>Oceanospirillales</taxon>
        <taxon>Halomonadaceae</taxon>
        <taxon>Modicisalibacter</taxon>
    </lineage>
</organism>
<protein>
    <submittedName>
        <fullName evidence="5">DNA-binding transcriptional regulator, GntR family</fullName>
    </submittedName>
</protein>
<dbReference type="PANTHER" id="PTHR44846:SF1">
    <property type="entry name" value="MANNOSYL-D-GLYCERATE TRANSPORT_METABOLISM SYSTEM REPRESSOR MNGR-RELATED"/>
    <property type="match status" value="1"/>
</dbReference>
<dbReference type="SUPFAM" id="SSF64288">
    <property type="entry name" value="Chorismate lyase-like"/>
    <property type="match status" value="1"/>
</dbReference>
<dbReference type="Pfam" id="PF07702">
    <property type="entry name" value="UTRA"/>
    <property type="match status" value="1"/>
</dbReference>
<evidence type="ECO:0000313" key="6">
    <source>
        <dbReference type="Proteomes" id="UP000199040"/>
    </source>
</evidence>
<keyword evidence="3" id="KW-0804">Transcription</keyword>
<dbReference type="PANTHER" id="PTHR44846">
    <property type="entry name" value="MANNOSYL-D-GLYCERATE TRANSPORT/METABOLISM SYSTEM REPRESSOR MNGR-RELATED"/>
    <property type="match status" value="1"/>
</dbReference>
<accession>A0A1I3GLB5</accession>
<evidence type="ECO:0000259" key="4">
    <source>
        <dbReference type="PROSITE" id="PS50949"/>
    </source>
</evidence>
<keyword evidence="2 5" id="KW-0238">DNA-binding</keyword>